<evidence type="ECO:0000313" key="2">
    <source>
        <dbReference type="EMBL" id="GBN03546.1"/>
    </source>
</evidence>
<comment type="caution">
    <text evidence="3">The sequence shown here is derived from an EMBL/GenBank/DDBJ whole genome shotgun (WGS) entry which is preliminary data.</text>
</comment>
<feature type="non-terminal residue" evidence="3">
    <location>
        <position position="1"/>
    </location>
</feature>
<sequence length="58" mass="6480">KEIDWDQFRRVIVESACSTSSSTNSLQNRPSHPDNAVEVLHPAQSNILHSQSSIEYLG</sequence>
<dbReference type="EMBL" id="BGPR01195571">
    <property type="protein sequence ID" value="GBN03497.1"/>
    <property type="molecule type" value="Genomic_DNA"/>
</dbReference>
<keyword evidence="4" id="KW-1185">Reference proteome</keyword>
<name>A0A4Y2KMK8_ARAVE</name>
<accession>A0A4Y2KMK8</accession>
<dbReference type="AlphaFoldDB" id="A0A4Y2KMK8"/>
<evidence type="ECO:0000313" key="1">
    <source>
        <dbReference type="EMBL" id="GBN03497.1"/>
    </source>
</evidence>
<organism evidence="3 4">
    <name type="scientific">Araneus ventricosus</name>
    <name type="common">Orbweaver spider</name>
    <name type="synonym">Epeira ventricosa</name>
    <dbReference type="NCBI Taxonomy" id="182803"/>
    <lineage>
        <taxon>Eukaryota</taxon>
        <taxon>Metazoa</taxon>
        <taxon>Ecdysozoa</taxon>
        <taxon>Arthropoda</taxon>
        <taxon>Chelicerata</taxon>
        <taxon>Arachnida</taxon>
        <taxon>Araneae</taxon>
        <taxon>Araneomorphae</taxon>
        <taxon>Entelegynae</taxon>
        <taxon>Araneoidea</taxon>
        <taxon>Araneidae</taxon>
        <taxon>Araneus</taxon>
    </lineage>
</organism>
<reference evidence="3 4" key="1">
    <citation type="journal article" date="2019" name="Sci. Rep.">
        <title>Orb-weaving spider Araneus ventricosus genome elucidates the spidroin gene catalogue.</title>
        <authorList>
            <person name="Kono N."/>
            <person name="Nakamura H."/>
            <person name="Ohtoshi R."/>
            <person name="Moran D.A.P."/>
            <person name="Shinohara A."/>
            <person name="Yoshida Y."/>
            <person name="Fujiwara M."/>
            <person name="Mori M."/>
            <person name="Tomita M."/>
            <person name="Arakawa K."/>
        </authorList>
    </citation>
    <scope>NUCLEOTIDE SEQUENCE [LARGE SCALE GENOMIC DNA]</scope>
</reference>
<dbReference type="EMBL" id="BGPR01195587">
    <property type="protein sequence ID" value="GBN03546.1"/>
    <property type="molecule type" value="Genomic_DNA"/>
</dbReference>
<dbReference type="EMBL" id="BGPR01195600">
    <property type="protein sequence ID" value="GBN03591.1"/>
    <property type="molecule type" value="Genomic_DNA"/>
</dbReference>
<protein>
    <submittedName>
        <fullName evidence="3">Uncharacterized protein</fullName>
    </submittedName>
</protein>
<evidence type="ECO:0000313" key="3">
    <source>
        <dbReference type="EMBL" id="GBN03591.1"/>
    </source>
</evidence>
<proteinExistence type="predicted"/>
<dbReference type="Proteomes" id="UP000499080">
    <property type="component" value="Unassembled WGS sequence"/>
</dbReference>
<evidence type="ECO:0000313" key="4">
    <source>
        <dbReference type="Proteomes" id="UP000499080"/>
    </source>
</evidence>
<gene>
    <name evidence="2" type="ORF">AVEN_133780_1</name>
    <name evidence="3" type="ORF">AVEN_198575_1</name>
    <name evidence="1" type="ORF">AVEN_27877_1</name>
</gene>